<dbReference type="AlphaFoldDB" id="A2E1S7"/>
<keyword evidence="1" id="KW-1133">Transmembrane helix</keyword>
<reference evidence="2" key="1">
    <citation type="submission" date="2006-10" db="EMBL/GenBank/DDBJ databases">
        <authorList>
            <person name="Amadeo P."/>
            <person name="Zhao Q."/>
            <person name="Wortman J."/>
            <person name="Fraser-Liggett C."/>
            <person name="Carlton J."/>
        </authorList>
    </citation>
    <scope>NUCLEOTIDE SEQUENCE</scope>
    <source>
        <strain evidence="2">G3</strain>
    </source>
</reference>
<name>A2E1S7_TRIV3</name>
<keyword evidence="3" id="KW-1185">Reference proteome</keyword>
<feature type="transmembrane region" description="Helical" evidence="1">
    <location>
        <begin position="18"/>
        <end position="39"/>
    </location>
</feature>
<evidence type="ECO:0000256" key="1">
    <source>
        <dbReference type="SAM" id="Phobius"/>
    </source>
</evidence>
<keyword evidence="1" id="KW-0812">Transmembrane</keyword>
<protein>
    <recommendedName>
        <fullName evidence="4">Transmembrane protein</fullName>
    </recommendedName>
</protein>
<dbReference type="Proteomes" id="UP000001542">
    <property type="component" value="Unassembled WGS sequence"/>
</dbReference>
<sequence>MGCKLTDFFKKSSGGTKVVAIIAFIATIGGLIGIDIFYIHWGNKLNDQLDLFRTDTFKKLFSMVIAAVFFVNFGLIAWFVWFIFWNFECCGCIGSIISWVGLMSCCLVSALMITIEININSKKGFCRYAALSQDYCEKTFPVNVGLTCVLILGIILDIILPCLK</sequence>
<proteinExistence type="predicted"/>
<feature type="transmembrane region" description="Helical" evidence="1">
    <location>
        <begin position="96"/>
        <end position="119"/>
    </location>
</feature>
<gene>
    <name evidence="2" type="ORF">TVAG_424380</name>
</gene>
<dbReference type="RefSeq" id="XP_001325629.1">
    <property type="nucleotide sequence ID" value="XM_001325594.1"/>
</dbReference>
<feature type="transmembrane region" description="Helical" evidence="1">
    <location>
        <begin position="60"/>
        <end position="84"/>
    </location>
</feature>
<dbReference type="VEuPathDB" id="TrichDB:TVAG_424380"/>
<organism evidence="2 3">
    <name type="scientific">Trichomonas vaginalis (strain ATCC PRA-98 / G3)</name>
    <dbReference type="NCBI Taxonomy" id="412133"/>
    <lineage>
        <taxon>Eukaryota</taxon>
        <taxon>Metamonada</taxon>
        <taxon>Parabasalia</taxon>
        <taxon>Trichomonadida</taxon>
        <taxon>Trichomonadidae</taxon>
        <taxon>Trichomonas</taxon>
    </lineage>
</organism>
<evidence type="ECO:0000313" key="3">
    <source>
        <dbReference type="Proteomes" id="UP000001542"/>
    </source>
</evidence>
<evidence type="ECO:0008006" key="4">
    <source>
        <dbReference type="Google" id="ProtNLM"/>
    </source>
</evidence>
<accession>A2E1S7</accession>
<dbReference type="VEuPathDB" id="TrichDB:TVAGG3_0304450"/>
<dbReference type="KEGG" id="tva:4771407"/>
<dbReference type="EMBL" id="DS113286">
    <property type="protein sequence ID" value="EAY13406.1"/>
    <property type="molecule type" value="Genomic_DNA"/>
</dbReference>
<reference evidence="2" key="2">
    <citation type="journal article" date="2007" name="Science">
        <title>Draft genome sequence of the sexually transmitted pathogen Trichomonas vaginalis.</title>
        <authorList>
            <person name="Carlton J.M."/>
            <person name="Hirt R.P."/>
            <person name="Silva J.C."/>
            <person name="Delcher A.L."/>
            <person name="Schatz M."/>
            <person name="Zhao Q."/>
            <person name="Wortman J.R."/>
            <person name="Bidwell S.L."/>
            <person name="Alsmark U.C.M."/>
            <person name="Besteiro S."/>
            <person name="Sicheritz-Ponten T."/>
            <person name="Noel C.J."/>
            <person name="Dacks J.B."/>
            <person name="Foster P.G."/>
            <person name="Simillion C."/>
            <person name="Van de Peer Y."/>
            <person name="Miranda-Saavedra D."/>
            <person name="Barton G.J."/>
            <person name="Westrop G.D."/>
            <person name="Mueller S."/>
            <person name="Dessi D."/>
            <person name="Fiori P.L."/>
            <person name="Ren Q."/>
            <person name="Paulsen I."/>
            <person name="Zhang H."/>
            <person name="Bastida-Corcuera F.D."/>
            <person name="Simoes-Barbosa A."/>
            <person name="Brown M.T."/>
            <person name="Hayes R.D."/>
            <person name="Mukherjee M."/>
            <person name="Okumura C.Y."/>
            <person name="Schneider R."/>
            <person name="Smith A.J."/>
            <person name="Vanacova S."/>
            <person name="Villalvazo M."/>
            <person name="Haas B.J."/>
            <person name="Pertea M."/>
            <person name="Feldblyum T.V."/>
            <person name="Utterback T.R."/>
            <person name="Shu C.L."/>
            <person name="Osoegawa K."/>
            <person name="de Jong P.J."/>
            <person name="Hrdy I."/>
            <person name="Horvathova L."/>
            <person name="Zubacova Z."/>
            <person name="Dolezal P."/>
            <person name="Malik S.B."/>
            <person name="Logsdon J.M. Jr."/>
            <person name="Henze K."/>
            <person name="Gupta A."/>
            <person name="Wang C.C."/>
            <person name="Dunne R.L."/>
            <person name="Upcroft J.A."/>
            <person name="Upcroft P."/>
            <person name="White O."/>
            <person name="Salzberg S.L."/>
            <person name="Tang P."/>
            <person name="Chiu C.-H."/>
            <person name="Lee Y.-S."/>
            <person name="Embley T.M."/>
            <person name="Coombs G.H."/>
            <person name="Mottram J.C."/>
            <person name="Tachezy J."/>
            <person name="Fraser-Liggett C.M."/>
            <person name="Johnson P.J."/>
        </authorList>
    </citation>
    <scope>NUCLEOTIDE SEQUENCE [LARGE SCALE GENOMIC DNA]</scope>
    <source>
        <strain evidence="2">G3</strain>
    </source>
</reference>
<evidence type="ECO:0000313" key="2">
    <source>
        <dbReference type="EMBL" id="EAY13406.1"/>
    </source>
</evidence>
<dbReference type="InParanoid" id="A2E1S7"/>
<keyword evidence="1" id="KW-0472">Membrane</keyword>
<feature type="transmembrane region" description="Helical" evidence="1">
    <location>
        <begin position="140"/>
        <end position="160"/>
    </location>
</feature>